<reference evidence="3" key="1">
    <citation type="submission" date="2022-11" db="UniProtKB">
        <authorList>
            <consortium name="WormBaseParasite"/>
        </authorList>
    </citation>
    <scope>IDENTIFICATION</scope>
</reference>
<dbReference type="WBParaSite" id="PDA_v2.g15.t1">
    <property type="protein sequence ID" value="PDA_v2.g15.t1"/>
    <property type="gene ID" value="PDA_v2.g15"/>
</dbReference>
<dbReference type="PANTHER" id="PTHR43975">
    <property type="entry name" value="ZGC:101858"/>
    <property type="match status" value="1"/>
</dbReference>
<dbReference type="GO" id="GO:0016491">
    <property type="term" value="F:oxidoreductase activity"/>
    <property type="evidence" value="ECO:0007669"/>
    <property type="project" value="UniProtKB-KW"/>
</dbReference>
<dbReference type="PRINTS" id="PR00080">
    <property type="entry name" value="SDRFAMILY"/>
</dbReference>
<dbReference type="PANTHER" id="PTHR43975:SF2">
    <property type="entry name" value="EG:BACR7A4.14 PROTEIN-RELATED"/>
    <property type="match status" value="1"/>
</dbReference>
<dbReference type="PRINTS" id="PR00081">
    <property type="entry name" value="GDHRDH"/>
</dbReference>
<sequence length="278" mass="30116">MGRFDGKSIIVTGSSSGIGQAALIAFAKEGASVVVHGTNSERIEKTHQLLKEASINEDRILVVQGEIQKEETLQNLVSKTLEKFGKIDVLVNNAGIGNRKDETDSTTENFDEVMAVNLRAPFRLIELSLPHLKKTKGNIINVSSVAAFMSPMYTPTFIAYGMSKAALDRMTKSQALQFAPFGIRINNINPGPVTTNIMARNSTKFEASENAPVSNDDMFTKIITKITPLGRSADPKELNEVFLLLADSVAGSFITGACWVIDGGMSIHSPTIEDILAR</sequence>
<evidence type="ECO:0000256" key="1">
    <source>
        <dbReference type="ARBA" id="ARBA00023002"/>
    </source>
</evidence>
<dbReference type="SUPFAM" id="SSF51735">
    <property type="entry name" value="NAD(P)-binding Rossmann-fold domains"/>
    <property type="match status" value="1"/>
</dbReference>
<dbReference type="InterPro" id="IPR002347">
    <property type="entry name" value="SDR_fam"/>
</dbReference>
<organism evidence="2 3">
    <name type="scientific">Panagrolaimus davidi</name>
    <dbReference type="NCBI Taxonomy" id="227884"/>
    <lineage>
        <taxon>Eukaryota</taxon>
        <taxon>Metazoa</taxon>
        <taxon>Ecdysozoa</taxon>
        <taxon>Nematoda</taxon>
        <taxon>Chromadorea</taxon>
        <taxon>Rhabditida</taxon>
        <taxon>Tylenchina</taxon>
        <taxon>Panagrolaimomorpha</taxon>
        <taxon>Panagrolaimoidea</taxon>
        <taxon>Panagrolaimidae</taxon>
        <taxon>Panagrolaimus</taxon>
    </lineage>
</organism>
<dbReference type="InterPro" id="IPR020904">
    <property type="entry name" value="Sc_DH/Rdtase_CS"/>
</dbReference>
<evidence type="ECO:0000313" key="3">
    <source>
        <dbReference type="WBParaSite" id="PDA_v2.g15.t1"/>
    </source>
</evidence>
<dbReference type="FunFam" id="3.40.50.720:FF:000084">
    <property type="entry name" value="Short-chain dehydrogenase reductase"/>
    <property type="match status" value="1"/>
</dbReference>
<dbReference type="Gene3D" id="3.40.50.720">
    <property type="entry name" value="NAD(P)-binding Rossmann-like Domain"/>
    <property type="match status" value="1"/>
</dbReference>
<dbReference type="AlphaFoldDB" id="A0A914PH97"/>
<dbReference type="Proteomes" id="UP000887578">
    <property type="component" value="Unplaced"/>
</dbReference>
<proteinExistence type="predicted"/>
<evidence type="ECO:0000313" key="2">
    <source>
        <dbReference type="Proteomes" id="UP000887578"/>
    </source>
</evidence>
<dbReference type="Pfam" id="PF13561">
    <property type="entry name" value="adh_short_C2"/>
    <property type="match status" value="1"/>
</dbReference>
<keyword evidence="1" id="KW-0560">Oxidoreductase</keyword>
<protein>
    <submittedName>
        <fullName evidence="3">Uncharacterized protein</fullName>
    </submittedName>
</protein>
<keyword evidence="2" id="KW-1185">Reference proteome</keyword>
<dbReference type="PROSITE" id="PS00061">
    <property type="entry name" value="ADH_SHORT"/>
    <property type="match status" value="1"/>
</dbReference>
<accession>A0A914PH97</accession>
<name>A0A914PH97_9BILA</name>
<dbReference type="InterPro" id="IPR036291">
    <property type="entry name" value="NAD(P)-bd_dom_sf"/>
</dbReference>